<evidence type="ECO:0000313" key="4">
    <source>
        <dbReference type="RefSeq" id="XP_056695560.1"/>
    </source>
</evidence>
<protein>
    <recommendedName>
        <fullName evidence="2">CCHC-type domain-containing protein</fullName>
    </recommendedName>
</protein>
<keyword evidence="1" id="KW-0863">Zinc-finger</keyword>
<organism evidence="3 4">
    <name type="scientific">Spinacia oleracea</name>
    <name type="common">Spinach</name>
    <dbReference type="NCBI Taxonomy" id="3562"/>
    <lineage>
        <taxon>Eukaryota</taxon>
        <taxon>Viridiplantae</taxon>
        <taxon>Streptophyta</taxon>
        <taxon>Embryophyta</taxon>
        <taxon>Tracheophyta</taxon>
        <taxon>Spermatophyta</taxon>
        <taxon>Magnoliopsida</taxon>
        <taxon>eudicotyledons</taxon>
        <taxon>Gunneridae</taxon>
        <taxon>Pentapetalae</taxon>
        <taxon>Caryophyllales</taxon>
        <taxon>Chenopodiaceae</taxon>
        <taxon>Chenopodioideae</taxon>
        <taxon>Anserineae</taxon>
        <taxon>Spinacia</taxon>
    </lineage>
</organism>
<reference evidence="4" key="2">
    <citation type="submission" date="2025-08" db="UniProtKB">
        <authorList>
            <consortium name="RefSeq"/>
        </authorList>
    </citation>
    <scope>IDENTIFICATION</scope>
    <source>
        <tissue evidence="4">Leaf</tissue>
    </source>
</reference>
<name>A0ABM3RIW7_SPIOL</name>
<reference evidence="3" key="1">
    <citation type="journal article" date="2021" name="Nat. Commun.">
        <title>Genomic analyses provide insights into spinach domestication and the genetic basis of agronomic traits.</title>
        <authorList>
            <person name="Cai X."/>
            <person name="Sun X."/>
            <person name="Xu C."/>
            <person name="Sun H."/>
            <person name="Wang X."/>
            <person name="Ge C."/>
            <person name="Zhang Z."/>
            <person name="Wang Q."/>
            <person name="Fei Z."/>
            <person name="Jiao C."/>
            <person name="Wang Q."/>
        </authorList>
    </citation>
    <scope>NUCLEOTIDE SEQUENCE [LARGE SCALE GENOMIC DNA]</scope>
    <source>
        <strain evidence="3">cv. Varoflay</strain>
    </source>
</reference>
<sequence>MVRSWLLATMKPEIASILVCMQSTKRLWEEIVERHGQTNAPQLFALKKELSEFQQNNLSVGEYYCKLKELWDQIAELEEIPECACGAMAKCVCSVMKRMVEIESNNRLMKFLMSLNTGYDQMKTNFLGMDPLLPVNKVYNLVLQVEKQKQITGEISLGNEMSAMAANRQPQSLGPLLNFNKKEYKKMRIEKIEKDAKRCEHCGMKGHLREECFKLVGYPEWFKNNPKGKGSMRQAANVTKNSENYAADEPLSFVEHKTESSGEKLTTLLQEMLKAMGEKQNAGSSSQSNFAGPLH</sequence>
<gene>
    <name evidence="4" type="primary">LOC130470024</name>
</gene>
<dbReference type="PANTHER" id="PTHR34222">
    <property type="entry name" value="GAG_PRE-INTEGRS DOMAIN-CONTAINING PROTEIN"/>
    <property type="match status" value="1"/>
</dbReference>
<keyword evidence="3" id="KW-1185">Reference proteome</keyword>
<keyword evidence="1" id="KW-0479">Metal-binding</keyword>
<evidence type="ECO:0000256" key="1">
    <source>
        <dbReference type="PROSITE-ProRule" id="PRU00047"/>
    </source>
</evidence>
<dbReference type="InterPro" id="IPR001878">
    <property type="entry name" value="Znf_CCHC"/>
</dbReference>
<proteinExistence type="predicted"/>
<dbReference type="Proteomes" id="UP000813463">
    <property type="component" value="Chromosome 3"/>
</dbReference>
<dbReference type="PROSITE" id="PS50158">
    <property type="entry name" value="ZF_CCHC"/>
    <property type="match status" value="1"/>
</dbReference>
<dbReference type="PANTHER" id="PTHR34222:SF99">
    <property type="entry name" value="PROTEIN, PUTATIVE-RELATED"/>
    <property type="match status" value="1"/>
</dbReference>
<dbReference type="RefSeq" id="XP_056695560.1">
    <property type="nucleotide sequence ID" value="XM_056839582.1"/>
</dbReference>
<keyword evidence="1" id="KW-0862">Zinc</keyword>
<dbReference type="GeneID" id="130470024"/>
<evidence type="ECO:0000313" key="3">
    <source>
        <dbReference type="Proteomes" id="UP000813463"/>
    </source>
</evidence>
<evidence type="ECO:0000259" key="2">
    <source>
        <dbReference type="PROSITE" id="PS50158"/>
    </source>
</evidence>
<accession>A0ABM3RIW7</accession>
<feature type="domain" description="CCHC-type" evidence="2">
    <location>
        <begin position="198"/>
        <end position="212"/>
    </location>
</feature>